<reference evidence="3" key="1">
    <citation type="submission" date="2020-11" db="EMBL/GenBank/DDBJ databases">
        <authorList>
            <consortium name="DOE Joint Genome Institute"/>
            <person name="Ahrendt S."/>
            <person name="Riley R."/>
            <person name="Andreopoulos W."/>
            <person name="Labutti K."/>
            <person name="Pangilinan J."/>
            <person name="Ruiz-Duenas F.J."/>
            <person name="Barrasa J.M."/>
            <person name="Sanchez-Garcia M."/>
            <person name="Camarero S."/>
            <person name="Miyauchi S."/>
            <person name="Serrano A."/>
            <person name="Linde D."/>
            <person name="Babiker R."/>
            <person name="Drula E."/>
            <person name="Ayuso-Fernandez I."/>
            <person name="Pacheco R."/>
            <person name="Padilla G."/>
            <person name="Ferreira P."/>
            <person name="Barriuso J."/>
            <person name="Kellner H."/>
            <person name="Castanera R."/>
            <person name="Alfaro M."/>
            <person name="Ramirez L."/>
            <person name="Pisabarro A.G."/>
            <person name="Kuo A."/>
            <person name="Tritt A."/>
            <person name="Lipzen A."/>
            <person name="He G."/>
            <person name="Yan M."/>
            <person name="Ng V."/>
            <person name="Cullen D."/>
            <person name="Martin F."/>
            <person name="Rosso M.-N."/>
            <person name="Henrissat B."/>
            <person name="Hibbett D."/>
            <person name="Martinez A.T."/>
            <person name="Grigoriev I.V."/>
        </authorList>
    </citation>
    <scope>NUCLEOTIDE SEQUENCE</scope>
    <source>
        <strain evidence="3">CIRM-BRFM 674</strain>
    </source>
</reference>
<evidence type="ECO:0000313" key="3">
    <source>
        <dbReference type="EMBL" id="KAF9485770.1"/>
    </source>
</evidence>
<evidence type="ECO:0000259" key="2">
    <source>
        <dbReference type="Pfam" id="PF07859"/>
    </source>
</evidence>
<dbReference type="OrthoDB" id="19653at2759"/>
<dbReference type="PANTHER" id="PTHR48081:SF3">
    <property type="entry name" value="ALPHA_BETA HYDROLASE FOLD-3 DOMAIN-CONTAINING PROTEIN"/>
    <property type="match status" value="1"/>
</dbReference>
<evidence type="ECO:0000256" key="1">
    <source>
        <dbReference type="ARBA" id="ARBA00022801"/>
    </source>
</evidence>
<name>A0A9P6D7F5_9AGAR</name>
<evidence type="ECO:0000313" key="4">
    <source>
        <dbReference type="Proteomes" id="UP000807469"/>
    </source>
</evidence>
<accession>A0A9P6D7F5</accession>
<feature type="non-terminal residue" evidence="3">
    <location>
        <position position="325"/>
    </location>
</feature>
<dbReference type="AlphaFoldDB" id="A0A9P6D7F5"/>
<dbReference type="GO" id="GO:0016787">
    <property type="term" value="F:hydrolase activity"/>
    <property type="evidence" value="ECO:0007669"/>
    <property type="project" value="UniProtKB-KW"/>
</dbReference>
<dbReference type="SUPFAM" id="SSF53474">
    <property type="entry name" value="alpha/beta-Hydrolases"/>
    <property type="match status" value="1"/>
</dbReference>
<organism evidence="3 4">
    <name type="scientific">Pholiota conissans</name>
    <dbReference type="NCBI Taxonomy" id="109636"/>
    <lineage>
        <taxon>Eukaryota</taxon>
        <taxon>Fungi</taxon>
        <taxon>Dikarya</taxon>
        <taxon>Basidiomycota</taxon>
        <taxon>Agaricomycotina</taxon>
        <taxon>Agaricomycetes</taxon>
        <taxon>Agaricomycetidae</taxon>
        <taxon>Agaricales</taxon>
        <taxon>Agaricineae</taxon>
        <taxon>Strophariaceae</taxon>
        <taxon>Pholiota</taxon>
    </lineage>
</organism>
<keyword evidence="1" id="KW-0378">Hydrolase</keyword>
<sequence>TFDYKTLCSGAPITLDFHPPNVSNTNGEQSIAAVVYFHAGGLHVGNKSSIPRWLYTRVTTAGWALISVNYQLLPPATGHDIIKDIQDLFVFLAKETLSAGGQIFKVDTNRIIVAGSSAGGYCALLAAMHAVPKPKVILSIYPTGANFLRSRYVVEKTEPFFFGRDLLDPREYQDLIYPFPNGPLEPTSDVPVAYGGPPTPMTNRRGIMTCLYLQIGTSIDYVTGQHEPSLSGVLRQVLLDESKSFADLVAAIPEEHKCLFPQLAVDANWPPTIMMTGMADTAVLPEETYHFYSLLERAKVRSALLKIPDVDHLFDFAPDAEEKWG</sequence>
<feature type="non-terminal residue" evidence="3">
    <location>
        <position position="1"/>
    </location>
</feature>
<dbReference type="InterPro" id="IPR050300">
    <property type="entry name" value="GDXG_lipolytic_enzyme"/>
</dbReference>
<comment type="caution">
    <text evidence="3">The sequence shown here is derived from an EMBL/GenBank/DDBJ whole genome shotgun (WGS) entry which is preliminary data.</text>
</comment>
<feature type="domain" description="Alpha/beta hydrolase fold-3" evidence="2">
    <location>
        <begin position="34"/>
        <end position="147"/>
    </location>
</feature>
<dbReference type="EMBL" id="MU155133">
    <property type="protein sequence ID" value="KAF9485770.1"/>
    <property type="molecule type" value="Genomic_DNA"/>
</dbReference>
<dbReference type="InterPro" id="IPR013094">
    <property type="entry name" value="AB_hydrolase_3"/>
</dbReference>
<dbReference type="InterPro" id="IPR029058">
    <property type="entry name" value="AB_hydrolase_fold"/>
</dbReference>
<keyword evidence="4" id="KW-1185">Reference proteome</keyword>
<protein>
    <submittedName>
        <fullName evidence="3">Alpha/beta-hydrolase</fullName>
    </submittedName>
</protein>
<dbReference type="PANTHER" id="PTHR48081">
    <property type="entry name" value="AB HYDROLASE SUPERFAMILY PROTEIN C4A8.06C"/>
    <property type="match status" value="1"/>
</dbReference>
<dbReference type="Gene3D" id="3.40.50.1820">
    <property type="entry name" value="alpha/beta hydrolase"/>
    <property type="match status" value="1"/>
</dbReference>
<dbReference type="Proteomes" id="UP000807469">
    <property type="component" value="Unassembled WGS sequence"/>
</dbReference>
<gene>
    <name evidence="3" type="ORF">BDN70DRAFT_761751</name>
</gene>
<proteinExistence type="predicted"/>
<dbReference type="Pfam" id="PF07859">
    <property type="entry name" value="Abhydrolase_3"/>
    <property type="match status" value="1"/>
</dbReference>